<evidence type="ECO:0000256" key="1">
    <source>
        <dbReference type="SAM" id="SignalP"/>
    </source>
</evidence>
<feature type="signal peptide" evidence="1">
    <location>
        <begin position="1"/>
        <end position="28"/>
    </location>
</feature>
<gene>
    <name evidence="2" type="ORF">Anapl_17686</name>
</gene>
<dbReference type="Proteomes" id="UP000296049">
    <property type="component" value="Unassembled WGS sequence"/>
</dbReference>
<sequence>MSARLGVRRGPTLLLTLGVALIRAPLLAASLQAGGSASPRSCGTFLPHEASSKWCIAESGHPCEEQLVLNALQMPDPRPTTHGCYHPTPRQGSEWLARGVGSDTASSKGVKMHQLAFEPFLHKIHADTSSPKAGNVTTVKKVKSSYFDSQFGKQQINHSSEPGPWNRANGLAKNVSLLKTLLQDIMAASPQDRHLQMPIGIHTVLNAAEHLQTTEHPVKSFQITPKCSHLAVMMLLSEMFSHAVSLTHLFRDDALPLLNSCAGEGIKLAGGLGVVFGVSDVCLQYYNKEIYVEHYCIPGKSAVSHSNNCWLLSVEFFGHSKLQPTTPGKELDPVHHPPSPLALATQMLHIFDLLCAGPGPPVCMYLLGHQTKQKWGVDFAFHIDTVLTRNRSDDFRQRPDCPVSCRAVSAAKLCTPLCFPYQHMPFMYILQSMLLSKTRSASPGSDGITVYSGYEDLAVHLLRLRRILFHAQRIIFNINLSTFAASHVICKSVSLQAGICSASSSSVLQCRTCCVTGAACSQIRTSLSTGVVVGSAERGSGSCSLLPGCPFSTGTGVPLTPLCPRTLPVLLPGPFSTPSSATDRRDLALLALQHDKHKRSQRNSWESETSGLMQQSMWLLSTDIAVLPIHSNIYLKKHLLKGFEDQKVTRVCESVCITPSLHLEDYLCFWTWVMPDKLEIEKSQLALQNQQDPSGDIYCDPFDTETTQVGTAEQEPGILPLAEFENFGVFSNPGYPTRDAWFLNQLHHFSHPSSVPLSVASCRQGRGRRTGKEILALLTAKQICNYALVHTDPSCQINSEHKLKEPSDSSALHEQKGQEGRKTFLHIPLLISADPQPASGVGANTRALLSLSWARSVKNS</sequence>
<name>R0JYS1_ANAPL</name>
<protein>
    <submittedName>
        <fullName evidence="2">Uncharacterized protein</fullName>
    </submittedName>
</protein>
<organism evidence="2 3">
    <name type="scientific">Anas platyrhynchos</name>
    <name type="common">Mallard</name>
    <name type="synonym">Anas boschas</name>
    <dbReference type="NCBI Taxonomy" id="8839"/>
    <lineage>
        <taxon>Eukaryota</taxon>
        <taxon>Metazoa</taxon>
        <taxon>Chordata</taxon>
        <taxon>Craniata</taxon>
        <taxon>Vertebrata</taxon>
        <taxon>Euteleostomi</taxon>
        <taxon>Archelosauria</taxon>
        <taxon>Archosauria</taxon>
        <taxon>Dinosauria</taxon>
        <taxon>Saurischia</taxon>
        <taxon>Theropoda</taxon>
        <taxon>Coelurosauria</taxon>
        <taxon>Aves</taxon>
        <taxon>Neognathae</taxon>
        <taxon>Galloanserae</taxon>
        <taxon>Anseriformes</taxon>
        <taxon>Anatidae</taxon>
        <taxon>Anatinae</taxon>
        <taxon>Anas</taxon>
    </lineage>
</organism>
<accession>R0JYS1</accession>
<keyword evidence="1" id="KW-0732">Signal</keyword>
<reference evidence="3" key="1">
    <citation type="journal article" date="2013" name="Nat. Genet.">
        <title>The duck genome and transcriptome provide insight into an avian influenza virus reservoir species.</title>
        <authorList>
            <person name="Huang Y."/>
            <person name="Li Y."/>
            <person name="Burt D.W."/>
            <person name="Chen H."/>
            <person name="Zhang Y."/>
            <person name="Qian W."/>
            <person name="Kim H."/>
            <person name="Gan S."/>
            <person name="Zhao Y."/>
            <person name="Li J."/>
            <person name="Yi K."/>
            <person name="Feng H."/>
            <person name="Zhu P."/>
            <person name="Li B."/>
            <person name="Liu Q."/>
            <person name="Fairley S."/>
            <person name="Magor K.E."/>
            <person name="Du Z."/>
            <person name="Hu X."/>
            <person name="Goodman L."/>
            <person name="Tafer H."/>
            <person name="Vignal A."/>
            <person name="Lee T."/>
            <person name="Kim K.W."/>
            <person name="Sheng Z."/>
            <person name="An Y."/>
            <person name="Searle S."/>
            <person name="Herrero J."/>
            <person name="Groenen M.A."/>
            <person name="Crooijmans R.P."/>
            <person name="Faraut T."/>
            <person name="Cai Q."/>
            <person name="Webster R.G."/>
            <person name="Aldridge J.R."/>
            <person name="Warren W.C."/>
            <person name="Bartschat S."/>
            <person name="Kehr S."/>
            <person name="Marz M."/>
            <person name="Stadler P.F."/>
            <person name="Smith J."/>
            <person name="Kraus R.H."/>
            <person name="Zhao Y."/>
            <person name="Ren L."/>
            <person name="Fei J."/>
            <person name="Morisson M."/>
            <person name="Kaiser P."/>
            <person name="Griffin D.K."/>
            <person name="Rao M."/>
            <person name="Pitel F."/>
            <person name="Wang J."/>
            <person name="Li N."/>
        </authorList>
    </citation>
    <scope>NUCLEOTIDE SEQUENCE [LARGE SCALE GENOMIC DNA]</scope>
</reference>
<evidence type="ECO:0000313" key="2">
    <source>
        <dbReference type="EMBL" id="EOB02467.1"/>
    </source>
</evidence>
<evidence type="ECO:0000313" key="3">
    <source>
        <dbReference type="Proteomes" id="UP000296049"/>
    </source>
</evidence>
<dbReference type="AlphaFoldDB" id="R0JYS1"/>
<proteinExistence type="predicted"/>
<feature type="chain" id="PRO_5004343714" evidence="1">
    <location>
        <begin position="29"/>
        <end position="860"/>
    </location>
</feature>
<keyword evidence="3" id="KW-1185">Reference proteome</keyword>
<dbReference type="EMBL" id="KB742960">
    <property type="protein sequence ID" value="EOB02467.1"/>
    <property type="molecule type" value="Genomic_DNA"/>
</dbReference>